<evidence type="ECO:0000313" key="3">
    <source>
        <dbReference type="Proteomes" id="UP000782117"/>
    </source>
</evidence>
<dbReference type="EMBL" id="JACJKJ010000020">
    <property type="protein sequence ID" value="MBM6807299.1"/>
    <property type="molecule type" value="Genomic_DNA"/>
</dbReference>
<organism evidence="2 3">
    <name type="scientific">Bacteroides caecicola</name>
    <dbReference type="NCBI Taxonomy" id="1462569"/>
    <lineage>
        <taxon>Bacteria</taxon>
        <taxon>Pseudomonadati</taxon>
        <taxon>Bacteroidota</taxon>
        <taxon>Bacteroidia</taxon>
        <taxon>Bacteroidales</taxon>
        <taxon>Bacteroidaceae</taxon>
        <taxon>Bacteroides</taxon>
    </lineage>
</organism>
<dbReference type="Pfam" id="PF04488">
    <property type="entry name" value="Gly_transf_sug"/>
    <property type="match status" value="1"/>
</dbReference>
<sequence>MIPKIIHYCWFGGKPLPKLAKQCIRSWKKYCPDFEIKEWNESNSPLHLFPFVEEAVKAKKWAFVSDVIRLYALATEGGIYMDTDVELLKPLESFCIHHAFSGYERDSNKIQTAIMGAEPNAEWVLDNLSIYKKLHFDFNTIYYQSIINNYLLSDLLASKGLILDGKYYESDYVTIYPKDYFCPMSCGSHFIEKNENTVCIHYYSFSWADVITFKQHLRKQLIALLGEKRFRTIVNSIRKIRLR</sequence>
<reference evidence="2 3" key="1">
    <citation type="journal article" date="2021" name="Sci. Rep.">
        <title>The distribution of antibiotic resistance genes in chicken gut microbiota commensals.</title>
        <authorList>
            <person name="Juricova H."/>
            <person name="Matiasovicova J."/>
            <person name="Kubasova T."/>
            <person name="Cejkova D."/>
            <person name="Rychlik I."/>
        </authorList>
    </citation>
    <scope>NUCLEOTIDE SEQUENCE [LARGE SCALE GENOMIC DNA]</scope>
    <source>
        <strain evidence="2 3">An768</strain>
    </source>
</reference>
<evidence type="ECO:0000313" key="2">
    <source>
        <dbReference type="EMBL" id="MBM6807299.1"/>
    </source>
</evidence>
<dbReference type="SUPFAM" id="SSF53448">
    <property type="entry name" value="Nucleotide-diphospho-sugar transferases"/>
    <property type="match status" value="1"/>
</dbReference>
<name>A0ABS2FC27_9BACE</name>
<keyword evidence="1 2" id="KW-0808">Transferase</keyword>
<evidence type="ECO:0000256" key="1">
    <source>
        <dbReference type="ARBA" id="ARBA00022679"/>
    </source>
</evidence>
<dbReference type="GO" id="GO:0016740">
    <property type="term" value="F:transferase activity"/>
    <property type="evidence" value="ECO:0007669"/>
    <property type="project" value="UniProtKB-KW"/>
</dbReference>
<dbReference type="PANTHER" id="PTHR32385">
    <property type="entry name" value="MANNOSYL PHOSPHORYLINOSITOL CERAMIDE SYNTHASE"/>
    <property type="match status" value="1"/>
</dbReference>
<gene>
    <name evidence="2" type="ORF">H6A24_12470</name>
</gene>
<comment type="caution">
    <text evidence="2">The sequence shown here is derived from an EMBL/GenBank/DDBJ whole genome shotgun (WGS) entry which is preliminary data.</text>
</comment>
<dbReference type="InterPro" id="IPR029044">
    <property type="entry name" value="Nucleotide-diphossugar_trans"/>
</dbReference>
<dbReference type="InterPro" id="IPR007577">
    <property type="entry name" value="GlycoTrfase_DXD_sugar-bd_CS"/>
</dbReference>
<proteinExistence type="predicted"/>
<keyword evidence="3" id="KW-1185">Reference proteome</keyword>
<dbReference type="PANTHER" id="PTHR32385:SF15">
    <property type="entry name" value="INOSITOL PHOSPHOCERAMIDE MANNOSYLTRANSFERASE 1"/>
    <property type="match status" value="1"/>
</dbReference>
<protein>
    <submittedName>
        <fullName evidence="2">Glycosyl transferase</fullName>
    </submittedName>
</protein>
<dbReference type="InterPro" id="IPR051706">
    <property type="entry name" value="Glycosyltransferase_domain"/>
</dbReference>
<dbReference type="Proteomes" id="UP000782117">
    <property type="component" value="Unassembled WGS sequence"/>
</dbReference>
<dbReference type="Gene3D" id="3.90.550.20">
    <property type="match status" value="1"/>
</dbReference>
<dbReference type="RefSeq" id="WP_204501205.1">
    <property type="nucleotide sequence ID" value="NZ_JACJKJ010000020.1"/>
</dbReference>
<accession>A0ABS2FC27</accession>